<dbReference type="InterPro" id="IPR000217">
    <property type="entry name" value="Tubulin"/>
</dbReference>
<gene>
    <name evidence="7" type="ORF">TPC1_16831</name>
</gene>
<dbReference type="InterPro" id="IPR017975">
    <property type="entry name" value="Tubulin_CS"/>
</dbReference>
<evidence type="ECO:0000256" key="4">
    <source>
        <dbReference type="ARBA" id="ARBA00023134"/>
    </source>
</evidence>
<proteinExistence type="inferred from homology"/>
<evidence type="ECO:0000256" key="5">
    <source>
        <dbReference type="RuleBase" id="RU000352"/>
    </source>
</evidence>
<dbReference type="PRINTS" id="PR01519">
    <property type="entry name" value="EPSLNTUBULIN"/>
</dbReference>
<feature type="non-terminal residue" evidence="7">
    <location>
        <position position="1"/>
    </location>
</feature>
<dbReference type="Gene3D" id="1.10.287.600">
    <property type="entry name" value="Helix hairpin bin"/>
    <property type="match status" value="1"/>
</dbReference>
<dbReference type="PANTHER" id="PTHR11588">
    <property type="entry name" value="TUBULIN"/>
    <property type="match status" value="1"/>
</dbReference>
<organism evidence="7">
    <name type="scientific">Trepomonas sp. PC1</name>
    <dbReference type="NCBI Taxonomy" id="1076344"/>
    <lineage>
        <taxon>Eukaryota</taxon>
        <taxon>Metamonada</taxon>
        <taxon>Diplomonadida</taxon>
        <taxon>Hexamitidae</taxon>
        <taxon>Hexamitinae</taxon>
        <taxon>Trepomonas</taxon>
    </lineage>
</organism>
<keyword evidence="4 5" id="KW-0342">GTP-binding</keyword>
<accession>A0A146K577</accession>
<name>A0A146K577_9EUKA</name>
<dbReference type="InterPro" id="IPR003008">
    <property type="entry name" value="Tubulin_FtsZ_GTPase"/>
</dbReference>
<dbReference type="InterPro" id="IPR008280">
    <property type="entry name" value="Tub_FtsZ_C"/>
</dbReference>
<dbReference type="EMBL" id="GDID01005078">
    <property type="protein sequence ID" value="JAP91528.1"/>
    <property type="molecule type" value="Transcribed_RNA"/>
</dbReference>
<dbReference type="GO" id="GO:0005874">
    <property type="term" value="C:microtubule"/>
    <property type="evidence" value="ECO:0007669"/>
    <property type="project" value="UniProtKB-KW"/>
</dbReference>
<dbReference type="SMART" id="SM00864">
    <property type="entry name" value="Tubulin"/>
    <property type="match status" value="1"/>
</dbReference>
<feature type="non-terminal residue" evidence="7">
    <location>
        <position position="363"/>
    </location>
</feature>
<dbReference type="Pfam" id="PF00091">
    <property type="entry name" value="Tubulin"/>
    <property type="match status" value="1"/>
</dbReference>
<comment type="similarity">
    <text evidence="1 5">Belongs to the tubulin family.</text>
</comment>
<keyword evidence="3 5" id="KW-0547">Nucleotide-binding</keyword>
<feature type="domain" description="Tubulin/FtsZ GTPase" evidence="6">
    <location>
        <begin position="36"/>
        <end position="225"/>
    </location>
</feature>
<evidence type="ECO:0000256" key="2">
    <source>
        <dbReference type="ARBA" id="ARBA00022701"/>
    </source>
</evidence>
<dbReference type="InterPro" id="IPR036525">
    <property type="entry name" value="Tubulin/FtsZ_GTPase_sf"/>
</dbReference>
<evidence type="ECO:0000256" key="3">
    <source>
        <dbReference type="ARBA" id="ARBA00022741"/>
    </source>
</evidence>
<reference evidence="7" key="1">
    <citation type="submission" date="2015-07" db="EMBL/GenBank/DDBJ databases">
        <title>Adaptation to a free-living lifestyle via gene acquisitions in the diplomonad Trepomonas sp. PC1.</title>
        <authorList>
            <person name="Xu F."/>
            <person name="Jerlstrom-Hultqvist J."/>
            <person name="Kolisko M."/>
            <person name="Simpson A.G.B."/>
            <person name="Roger A.J."/>
            <person name="Svard S.G."/>
            <person name="Andersson J.O."/>
        </authorList>
    </citation>
    <scope>NUCLEOTIDE SEQUENCE</scope>
    <source>
        <strain evidence="7">PC1</strain>
    </source>
</reference>
<protein>
    <submittedName>
        <fullName evidence="7">Beta tubulin</fullName>
    </submittedName>
</protein>
<dbReference type="InterPro" id="IPR004057">
    <property type="entry name" value="Epsilon_tubulin"/>
</dbReference>
<sequence>IQVGQCGNQIGKQFFQTIMQEHCINNNQPNQLEGKHNTFFSESITGTFQPRAIVADLDPSFKQQYENLFDQTNFLFGNESANNNWGKGHYTEGADLAENINVMIQNLLEKCQSPQGFMMYHSLGGGTGSGMGTQILSQIRENHPKCLINTHSIIPYQDDQVIVQPYSVVLSFAELQEHADLVFPIQNDEIRRQCLQKGFNTEFSNLNELISNQISGSTAGIRFSDLNLRKLQQNLVMYPKLKYLNAKNEDEFGKVVNDLQSQKMISAFCQIRNISSKVIIEQLSSGQIEWSPKMSIVECKSASDCTLMYNSPEIVNTLSNIGHKFDKLFKHQAFLQYYVAQGMCSMEFEEARESLEQIMAEYK</sequence>
<evidence type="ECO:0000259" key="6">
    <source>
        <dbReference type="SMART" id="SM00864"/>
    </source>
</evidence>
<keyword evidence="2 5" id="KW-0493">Microtubule</keyword>
<dbReference type="PROSITE" id="PS00227">
    <property type="entry name" value="TUBULIN"/>
    <property type="match status" value="1"/>
</dbReference>
<dbReference type="GO" id="GO:0005525">
    <property type="term" value="F:GTP binding"/>
    <property type="evidence" value="ECO:0007669"/>
    <property type="project" value="UniProtKB-UniRule"/>
</dbReference>
<dbReference type="PRINTS" id="PR01161">
    <property type="entry name" value="TUBULIN"/>
</dbReference>
<evidence type="ECO:0000313" key="7">
    <source>
        <dbReference type="EMBL" id="JAP91528.1"/>
    </source>
</evidence>
<evidence type="ECO:0000256" key="1">
    <source>
        <dbReference type="ARBA" id="ARBA00009636"/>
    </source>
</evidence>
<dbReference type="InterPro" id="IPR023123">
    <property type="entry name" value="Tubulin_C"/>
</dbReference>
<dbReference type="SUPFAM" id="SSF52490">
    <property type="entry name" value="Tubulin nucleotide-binding domain-like"/>
    <property type="match status" value="1"/>
</dbReference>
<dbReference type="GO" id="GO:0007017">
    <property type="term" value="P:microtubule-based process"/>
    <property type="evidence" value="ECO:0007669"/>
    <property type="project" value="InterPro"/>
</dbReference>
<dbReference type="Gene3D" id="3.40.50.1440">
    <property type="entry name" value="Tubulin/FtsZ, GTPase domain"/>
    <property type="match status" value="1"/>
</dbReference>
<dbReference type="AlphaFoldDB" id="A0A146K577"/>
<dbReference type="SUPFAM" id="SSF55307">
    <property type="entry name" value="Tubulin C-terminal domain-like"/>
    <property type="match status" value="1"/>
</dbReference>